<evidence type="ECO:0000259" key="6">
    <source>
        <dbReference type="PROSITE" id="PS51192"/>
    </source>
</evidence>
<proteinExistence type="predicted"/>
<dbReference type="InterPro" id="IPR011545">
    <property type="entry name" value="DEAD/DEAH_box_helicase_dom"/>
</dbReference>
<dbReference type="InParanoid" id="D3BLU6"/>
<gene>
    <name evidence="8" type="ORF">PPL_12150</name>
</gene>
<feature type="compositionally biased region" description="Basic and acidic residues" evidence="5">
    <location>
        <begin position="506"/>
        <end position="523"/>
    </location>
</feature>
<keyword evidence="4" id="KW-0067">ATP-binding</keyword>
<accession>D3BLU6</accession>
<keyword evidence="9" id="KW-1185">Reference proteome</keyword>
<dbReference type="InterPro" id="IPR014001">
    <property type="entry name" value="Helicase_ATP-bd"/>
</dbReference>
<organism evidence="8 9">
    <name type="scientific">Heterostelium pallidum (strain ATCC 26659 / Pp 5 / PN500)</name>
    <name type="common">Cellular slime mold</name>
    <name type="synonym">Polysphondylium pallidum</name>
    <dbReference type="NCBI Taxonomy" id="670386"/>
    <lineage>
        <taxon>Eukaryota</taxon>
        <taxon>Amoebozoa</taxon>
        <taxon>Evosea</taxon>
        <taxon>Eumycetozoa</taxon>
        <taxon>Dictyostelia</taxon>
        <taxon>Acytosteliales</taxon>
        <taxon>Acytosteliaceae</taxon>
        <taxon>Heterostelium</taxon>
    </lineage>
</organism>
<reference evidence="8 9" key="1">
    <citation type="journal article" date="2011" name="Genome Res.">
        <title>Phylogeny-wide analysis of social amoeba genomes highlights ancient origins for complex intercellular communication.</title>
        <authorList>
            <person name="Heidel A.J."/>
            <person name="Lawal H.M."/>
            <person name="Felder M."/>
            <person name="Schilde C."/>
            <person name="Helps N.R."/>
            <person name="Tunggal B."/>
            <person name="Rivero F."/>
            <person name="John U."/>
            <person name="Schleicher M."/>
            <person name="Eichinger L."/>
            <person name="Platzer M."/>
            <person name="Noegel A.A."/>
            <person name="Schaap P."/>
            <person name="Gloeckner G."/>
        </authorList>
    </citation>
    <scope>NUCLEOTIDE SEQUENCE [LARGE SCALE GENOMIC DNA]</scope>
    <source>
        <strain evidence="9">ATCC 26659 / Pp 5 / PN500</strain>
    </source>
</reference>
<dbReference type="GO" id="GO:0005524">
    <property type="term" value="F:ATP binding"/>
    <property type="evidence" value="ECO:0007669"/>
    <property type="project" value="UniProtKB-KW"/>
</dbReference>
<evidence type="ECO:0000313" key="9">
    <source>
        <dbReference type="Proteomes" id="UP000001396"/>
    </source>
</evidence>
<keyword evidence="3" id="KW-0347">Helicase</keyword>
<dbReference type="GO" id="GO:0016787">
    <property type="term" value="F:hydrolase activity"/>
    <property type="evidence" value="ECO:0007669"/>
    <property type="project" value="UniProtKB-KW"/>
</dbReference>
<sequence>MLRNIIRRYNSSSYSSNKLVLNCRNININSNNNNVCLNRFSFNNSNNILANNISHQYLLYSSYSTTNTTFNNNNNNKKDDINNNSSNVSLFGFDKYIENELKNQFNVLEATEIQKKTIKPLLSGKDLFIVDETGTGKSFLLMSSIVNDYLRNYKLINKQSKQQSQYLSPNYIIVTPNRELAWQYGDWIRKLTANIGSEQQQPAVAMVVGGQSLSSIYQQLKEIQPNIIIGTPNYIYELLVAERLSIDSLRMLVVDEADLIMQAMSRNSTFREKQNRKKHLPEGVKLIIEINKRARSRMDFPTSTHQQQSSSSTKDDKKQQPTKQQQPLITDKSILSLINPLNKNTRQQQQRKVREVEDVDEEVKHIYQRTVRWFQTIYASATLNLRNRKYIDEKDWINEDRVYVTLMSKQKEDLAVPQQFTNRFVPVVSEQGLLNALVSKWIEFQPTKAIGVIPNDGSVDKVVQSLRERGINARPLNEFMDFETFNITGIKDQEKRQYFKDQIASERKAKEHTVAKERKERSKQQHGKQQQQQQPTIMEEDEIEIVKLPNMNDQQILYIGKENAIRGVDISSIGHVFILNITLTMSSYLHMAGRSGRMGQKGHVISIYNALLSRKYEGVMKLLNTPFQEDT</sequence>
<evidence type="ECO:0000256" key="2">
    <source>
        <dbReference type="ARBA" id="ARBA00022801"/>
    </source>
</evidence>
<feature type="region of interest" description="Disordered" evidence="5">
    <location>
        <begin position="297"/>
        <end position="326"/>
    </location>
</feature>
<evidence type="ECO:0000256" key="5">
    <source>
        <dbReference type="SAM" id="MobiDB-lite"/>
    </source>
</evidence>
<feature type="domain" description="Helicase C-terminal" evidence="7">
    <location>
        <begin position="458"/>
        <end position="631"/>
    </location>
</feature>
<evidence type="ECO:0000313" key="8">
    <source>
        <dbReference type="EMBL" id="EFA77547.1"/>
    </source>
</evidence>
<dbReference type="PROSITE" id="PS51194">
    <property type="entry name" value="HELICASE_CTER"/>
    <property type="match status" value="1"/>
</dbReference>
<evidence type="ECO:0000256" key="4">
    <source>
        <dbReference type="ARBA" id="ARBA00022840"/>
    </source>
</evidence>
<dbReference type="InterPro" id="IPR027417">
    <property type="entry name" value="P-loop_NTPase"/>
</dbReference>
<name>D3BLU6_HETP5</name>
<feature type="domain" description="Helicase ATP-binding" evidence="6">
    <location>
        <begin position="118"/>
        <end position="286"/>
    </location>
</feature>
<dbReference type="GO" id="GO:0004386">
    <property type="term" value="F:helicase activity"/>
    <property type="evidence" value="ECO:0007669"/>
    <property type="project" value="UniProtKB-KW"/>
</dbReference>
<dbReference type="Pfam" id="PF00271">
    <property type="entry name" value="Helicase_C"/>
    <property type="match status" value="1"/>
</dbReference>
<dbReference type="OMA" id="LHMIGRT"/>
<dbReference type="Pfam" id="PF00270">
    <property type="entry name" value="DEAD"/>
    <property type="match status" value="1"/>
</dbReference>
<dbReference type="STRING" id="670386.D3BLU6"/>
<dbReference type="EMBL" id="ADBJ01000042">
    <property type="protein sequence ID" value="EFA77547.1"/>
    <property type="molecule type" value="Genomic_DNA"/>
</dbReference>
<evidence type="ECO:0000256" key="3">
    <source>
        <dbReference type="ARBA" id="ARBA00022806"/>
    </source>
</evidence>
<keyword evidence="2" id="KW-0378">Hydrolase</keyword>
<dbReference type="Gene3D" id="3.40.50.300">
    <property type="entry name" value="P-loop containing nucleotide triphosphate hydrolases"/>
    <property type="match status" value="2"/>
</dbReference>
<dbReference type="Proteomes" id="UP000001396">
    <property type="component" value="Unassembled WGS sequence"/>
</dbReference>
<evidence type="ECO:0000259" key="7">
    <source>
        <dbReference type="PROSITE" id="PS51194"/>
    </source>
</evidence>
<evidence type="ECO:0000256" key="1">
    <source>
        <dbReference type="ARBA" id="ARBA00022741"/>
    </source>
</evidence>
<comment type="caution">
    <text evidence="8">The sequence shown here is derived from an EMBL/GenBank/DDBJ whole genome shotgun (WGS) entry which is preliminary data.</text>
</comment>
<feature type="compositionally biased region" description="Low complexity" evidence="5">
    <location>
        <begin position="302"/>
        <end position="312"/>
    </location>
</feature>
<dbReference type="GO" id="GO:0003676">
    <property type="term" value="F:nucleic acid binding"/>
    <property type="evidence" value="ECO:0007669"/>
    <property type="project" value="InterPro"/>
</dbReference>
<dbReference type="GeneID" id="31367617"/>
<protein>
    <recommendedName>
        <fullName evidence="10">ATP-dependent RNA helicase</fullName>
    </recommendedName>
</protein>
<dbReference type="InterPro" id="IPR001650">
    <property type="entry name" value="Helicase_C-like"/>
</dbReference>
<dbReference type="PANTHER" id="PTHR47960">
    <property type="entry name" value="DEAD-BOX ATP-DEPENDENT RNA HELICASE 50"/>
    <property type="match status" value="1"/>
</dbReference>
<dbReference type="PROSITE" id="PS51192">
    <property type="entry name" value="HELICASE_ATP_BIND_1"/>
    <property type="match status" value="1"/>
</dbReference>
<dbReference type="SUPFAM" id="SSF52540">
    <property type="entry name" value="P-loop containing nucleoside triphosphate hydrolases"/>
    <property type="match status" value="2"/>
</dbReference>
<dbReference type="SMART" id="SM00487">
    <property type="entry name" value="DEXDc"/>
    <property type="match status" value="1"/>
</dbReference>
<feature type="region of interest" description="Disordered" evidence="5">
    <location>
        <begin position="506"/>
        <end position="537"/>
    </location>
</feature>
<dbReference type="RefSeq" id="XP_020429675.1">
    <property type="nucleotide sequence ID" value="XM_020582894.1"/>
</dbReference>
<evidence type="ECO:0008006" key="10">
    <source>
        <dbReference type="Google" id="ProtNLM"/>
    </source>
</evidence>
<keyword evidence="1" id="KW-0547">Nucleotide-binding</keyword>
<dbReference type="AlphaFoldDB" id="D3BLU6"/>